<dbReference type="InterPro" id="IPR001098">
    <property type="entry name" value="DNA-dir_DNA_pol_A_palm_dom"/>
</dbReference>
<dbReference type="GO" id="GO:0003677">
    <property type="term" value="F:DNA binding"/>
    <property type="evidence" value="ECO:0007669"/>
    <property type="project" value="UniProtKB-UniRule"/>
</dbReference>
<evidence type="ECO:0000256" key="2">
    <source>
        <dbReference type="ARBA" id="ARBA00012417"/>
    </source>
</evidence>
<evidence type="ECO:0000256" key="9">
    <source>
        <dbReference type="ARBA" id="ARBA00022801"/>
    </source>
</evidence>
<keyword evidence="8 16" id="KW-0227">DNA damage</keyword>
<dbReference type="SMART" id="SM00475">
    <property type="entry name" value="53EXOc"/>
    <property type="match status" value="1"/>
</dbReference>
<keyword evidence="10 16" id="KW-0269">Exonuclease</keyword>
<evidence type="ECO:0000256" key="5">
    <source>
        <dbReference type="ARBA" id="ARBA00022695"/>
    </source>
</evidence>
<feature type="region of interest" description="Disordered" evidence="17">
    <location>
        <begin position="300"/>
        <end position="327"/>
    </location>
</feature>
<comment type="catalytic activity">
    <reaction evidence="14 16">
        <text>DNA(n) + a 2'-deoxyribonucleoside 5'-triphosphate = DNA(n+1) + diphosphate</text>
        <dbReference type="Rhea" id="RHEA:22508"/>
        <dbReference type="Rhea" id="RHEA-COMP:17339"/>
        <dbReference type="Rhea" id="RHEA-COMP:17340"/>
        <dbReference type="ChEBI" id="CHEBI:33019"/>
        <dbReference type="ChEBI" id="CHEBI:61560"/>
        <dbReference type="ChEBI" id="CHEBI:173112"/>
        <dbReference type="EC" id="2.7.7.7"/>
    </reaction>
</comment>
<dbReference type="SMART" id="SM00279">
    <property type="entry name" value="HhH2"/>
    <property type="match status" value="1"/>
</dbReference>
<evidence type="ECO:0000256" key="10">
    <source>
        <dbReference type="ARBA" id="ARBA00022839"/>
    </source>
</evidence>
<dbReference type="Gene3D" id="1.10.150.20">
    <property type="entry name" value="5' to 3' exonuclease, C-terminal subdomain"/>
    <property type="match status" value="2"/>
</dbReference>
<dbReference type="PANTHER" id="PTHR10133">
    <property type="entry name" value="DNA POLYMERASE I"/>
    <property type="match status" value="1"/>
</dbReference>
<evidence type="ECO:0000256" key="15">
    <source>
        <dbReference type="NCBIfam" id="TIGR00593"/>
    </source>
</evidence>
<dbReference type="InterPro" id="IPR043502">
    <property type="entry name" value="DNA/RNA_pol_sf"/>
</dbReference>
<keyword evidence="4 16" id="KW-0808">Transferase</keyword>
<dbReference type="FunFam" id="1.10.150.20:FF:000002">
    <property type="entry name" value="DNA polymerase I"/>
    <property type="match status" value="1"/>
</dbReference>
<dbReference type="Gene3D" id="3.30.70.370">
    <property type="match status" value="1"/>
</dbReference>
<keyword evidence="7" id="KW-0540">Nuclease</keyword>
<dbReference type="PROSITE" id="PS00447">
    <property type="entry name" value="DNA_POLYMERASE_A"/>
    <property type="match status" value="1"/>
</dbReference>
<dbReference type="InterPro" id="IPR012337">
    <property type="entry name" value="RNaseH-like_sf"/>
</dbReference>
<dbReference type="SMART" id="SM00474">
    <property type="entry name" value="35EXOc"/>
    <property type="match status" value="1"/>
</dbReference>
<evidence type="ECO:0000259" key="20">
    <source>
        <dbReference type="SMART" id="SM00482"/>
    </source>
</evidence>
<comment type="function">
    <text evidence="16">In addition to polymerase activity, this DNA polymerase exhibits 3'-5' and 5'-3' exonuclease activity.</text>
</comment>
<dbReference type="EC" id="2.7.7.7" evidence="2 15"/>
<evidence type="ECO:0000256" key="12">
    <source>
        <dbReference type="ARBA" id="ARBA00023125"/>
    </source>
</evidence>
<dbReference type="RefSeq" id="WP_073280840.1">
    <property type="nucleotide sequence ID" value="NZ_FRAS01000001.1"/>
</dbReference>
<reference evidence="22" key="1">
    <citation type="submission" date="2016-11" db="EMBL/GenBank/DDBJ databases">
        <authorList>
            <person name="Varghese N."/>
            <person name="Submissions S."/>
        </authorList>
    </citation>
    <scope>NUCLEOTIDE SEQUENCE [LARGE SCALE GENOMIC DNA]</scope>
    <source>
        <strain evidence="22">DSM 18569</strain>
    </source>
</reference>
<dbReference type="InterPro" id="IPR002298">
    <property type="entry name" value="DNA_polymerase_A"/>
</dbReference>
<dbReference type="InterPro" id="IPR018320">
    <property type="entry name" value="DNA_polymerase_1"/>
</dbReference>
<dbReference type="InterPro" id="IPR002562">
    <property type="entry name" value="3'-5'_exonuclease_dom"/>
</dbReference>
<dbReference type="SMART" id="SM00482">
    <property type="entry name" value="POLAc"/>
    <property type="match status" value="1"/>
</dbReference>
<evidence type="ECO:0000256" key="7">
    <source>
        <dbReference type="ARBA" id="ARBA00022722"/>
    </source>
</evidence>
<keyword evidence="13 16" id="KW-0234">DNA repair</keyword>
<dbReference type="Pfam" id="PF00476">
    <property type="entry name" value="DNA_pol_A"/>
    <property type="match status" value="1"/>
</dbReference>
<dbReference type="InterPro" id="IPR020046">
    <property type="entry name" value="5-3_exonucl_a-hlix_arch_N"/>
</dbReference>
<evidence type="ECO:0000256" key="4">
    <source>
        <dbReference type="ARBA" id="ARBA00022679"/>
    </source>
</evidence>
<comment type="similarity">
    <text evidence="1 16">Belongs to the DNA polymerase type-A family.</text>
</comment>
<dbReference type="Pfam" id="PF01367">
    <property type="entry name" value="5_3_exonuc"/>
    <property type="match status" value="1"/>
</dbReference>
<dbReference type="NCBIfam" id="NF004397">
    <property type="entry name" value="PRK05755.1"/>
    <property type="match status" value="1"/>
</dbReference>
<evidence type="ECO:0000313" key="22">
    <source>
        <dbReference type="Proteomes" id="UP000183947"/>
    </source>
</evidence>
<dbReference type="SUPFAM" id="SSF53098">
    <property type="entry name" value="Ribonuclease H-like"/>
    <property type="match status" value="1"/>
</dbReference>
<dbReference type="SUPFAM" id="SSF56672">
    <property type="entry name" value="DNA/RNA polymerases"/>
    <property type="match status" value="1"/>
</dbReference>
<evidence type="ECO:0000256" key="8">
    <source>
        <dbReference type="ARBA" id="ARBA00022763"/>
    </source>
</evidence>
<evidence type="ECO:0000259" key="19">
    <source>
        <dbReference type="SMART" id="SM00475"/>
    </source>
</evidence>
<dbReference type="FunFam" id="1.10.150.20:FF:000003">
    <property type="entry name" value="DNA polymerase I"/>
    <property type="match status" value="1"/>
</dbReference>
<proteinExistence type="inferred from homology"/>
<organism evidence="21 22">
    <name type="scientific">Hymenobacter psychrotolerans DSM 18569</name>
    <dbReference type="NCBI Taxonomy" id="1121959"/>
    <lineage>
        <taxon>Bacteria</taxon>
        <taxon>Pseudomonadati</taxon>
        <taxon>Bacteroidota</taxon>
        <taxon>Cytophagia</taxon>
        <taxon>Cytophagales</taxon>
        <taxon>Hymenobacteraceae</taxon>
        <taxon>Hymenobacter</taxon>
    </lineage>
</organism>
<accession>A0A1M6PEU9</accession>
<dbReference type="SUPFAM" id="SSF88723">
    <property type="entry name" value="PIN domain-like"/>
    <property type="match status" value="1"/>
</dbReference>
<dbReference type="Gene3D" id="1.20.1060.10">
    <property type="entry name" value="Taq DNA Polymerase, Chain T, domain 4"/>
    <property type="match status" value="1"/>
</dbReference>
<protein>
    <recommendedName>
        <fullName evidence="3 15">DNA polymerase I</fullName>
        <ecNumber evidence="2 15">2.7.7.7</ecNumber>
    </recommendedName>
</protein>
<dbReference type="InterPro" id="IPR029060">
    <property type="entry name" value="PIN-like_dom_sf"/>
</dbReference>
<dbReference type="Pfam" id="PF01612">
    <property type="entry name" value="DNA_pol_A_exo1"/>
    <property type="match status" value="1"/>
</dbReference>
<dbReference type="InterPro" id="IPR019760">
    <property type="entry name" value="DNA-dir_DNA_pol_A_CS"/>
</dbReference>
<dbReference type="CDD" id="cd06139">
    <property type="entry name" value="DNA_polA_I_Ecoli_like_exo"/>
    <property type="match status" value="1"/>
</dbReference>
<dbReference type="Pfam" id="PF02739">
    <property type="entry name" value="5_3_exonuc_N"/>
    <property type="match status" value="1"/>
</dbReference>
<evidence type="ECO:0000256" key="14">
    <source>
        <dbReference type="ARBA" id="ARBA00049244"/>
    </source>
</evidence>
<sequence>MTPDASANQPHKLFLLDAFALIYRAHFAFSKNPRVNSKGLNTGAILGFTNTLVEVLQKEKPTHIGVAFDAAKKTFRHEQYAEYKAQRQAMPEDIGLAIPYIKQIIKAFHIPILMVDGYEADDVIGTLARRAEAQGFGEVFMMTPDKDYCQLVTDCVKIYRPAFMGNAAEVLDVAHVLQRFEIERPEQVIDILGLQGDASDNIPGIPGIGEKTAKTLIQKYGSVENLIASVDELKGKQQENVRNFAEQGLMSKELATIHLNVPIEFEADKLVIDQPDTEALRQLFDELEFRQLAARVLGGGSPAGVSSTAPTPRGARRPKVTEGQGSLFGSSADAAVGIAAEEGTTGSFGAPAGPRLTLADVPHNYHLIDTPELRKSLLEFLLQQTEVSFDTETTGLDTMTARLVGLSFCWLPGEAYYVPVPHDDHAAAQALLDEFCPFFEAENILKIGQNIKYDLTILKHYNVRVAGPLFDTMLAHYLLEPDMRHNMDVLAETYLHYTPVPITALIGPKGKNQKTMADLPPAEVSDYACEDADVTLQLKHVFEPMLKEVGLLDLLNEVENPLVPVLADIEYAGVKIDSAAMGEYSAELQGYIQEIEKQIFSEAGQEFNIGSPKQLGEVLFDKMDLGSGKIKKTKTGQYATGEEILSQLAADAPIAGLILEHRQLTKLRSTYVEALPQLVCELDGRVHTSFNQAVTATGRLSSTNPNLQNIPIRTEKGREIRKAFVPRDEQHVLLAADYSQVELRIMADFSGDKTMIEAFRQGLDIHTSTASKVFHVPLNEVDGEMRRKAKTVNFGIIYGISAFGLAQRIGISRKEATEIIDTYFQEFSSVKQFMDDSINRARELEYATTLLGRRRYLRDINSRNATLRGYTERNAINAPIQGTAADIIKKAMINIHDWLIEEKLKTKMILQVHDELVFDAVQEEVEYITPKIKELMATALLLPHGVPLEVEVGTGRNWLQAH</sequence>
<keyword evidence="22" id="KW-1185">Reference proteome</keyword>
<dbReference type="FunFam" id="1.20.1060.10:FF:000001">
    <property type="entry name" value="DNA polymerase I"/>
    <property type="match status" value="1"/>
</dbReference>
<evidence type="ECO:0000313" key="21">
    <source>
        <dbReference type="EMBL" id="SHK06422.1"/>
    </source>
</evidence>
<dbReference type="EMBL" id="FRAS01000001">
    <property type="protein sequence ID" value="SHK06422.1"/>
    <property type="molecule type" value="Genomic_DNA"/>
</dbReference>
<feature type="domain" description="5'-3' exonuclease" evidence="19">
    <location>
        <begin position="11"/>
        <end position="273"/>
    </location>
</feature>
<dbReference type="SUPFAM" id="SSF47807">
    <property type="entry name" value="5' to 3' exonuclease, C-terminal subdomain"/>
    <property type="match status" value="1"/>
</dbReference>
<dbReference type="InterPro" id="IPR036397">
    <property type="entry name" value="RNaseH_sf"/>
</dbReference>
<evidence type="ECO:0000259" key="18">
    <source>
        <dbReference type="SMART" id="SM00474"/>
    </source>
</evidence>
<dbReference type="PRINTS" id="PR00868">
    <property type="entry name" value="DNAPOLI"/>
</dbReference>
<keyword evidence="5 16" id="KW-0548">Nucleotidyltransferase</keyword>
<keyword evidence="9 16" id="KW-0378">Hydrolase</keyword>
<dbReference type="GO" id="GO:0006302">
    <property type="term" value="P:double-strand break repair"/>
    <property type="evidence" value="ECO:0007669"/>
    <property type="project" value="TreeGrafter"/>
</dbReference>
<feature type="domain" description="3'-5' exonuclease" evidence="18">
    <location>
        <begin position="365"/>
        <end position="547"/>
    </location>
</feature>
<evidence type="ECO:0000256" key="17">
    <source>
        <dbReference type="SAM" id="MobiDB-lite"/>
    </source>
</evidence>
<keyword evidence="11 16" id="KW-0239">DNA-directed DNA polymerase</keyword>
<dbReference type="InterPro" id="IPR036279">
    <property type="entry name" value="5-3_exonuclease_C_sf"/>
</dbReference>
<dbReference type="GO" id="GO:0008409">
    <property type="term" value="F:5'-3' exonuclease activity"/>
    <property type="evidence" value="ECO:0007669"/>
    <property type="project" value="UniProtKB-UniRule"/>
</dbReference>
<dbReference type="CDD" id="cd09898">
    <property type="entry name" value="H3TH_53EXO"/>
    <property type="match status" value="1"/>
</dbReference>
<dbReference type="NCBIfam" id="TIGR00593">
    <property type="entry name" value="pola"/>
    <property type="match status" value="1"/>
</dbReference>
<evidence type="ECO:0000256" key="13">
    <source>
        <dbReference type="ARBA" id="ARBA00023204"/>
    </source>
</evidence>
<dbReference type="GO" id="GO:0008408">
    <property type="term" value="F:3'-5' exonuclease activity"/>
    <property type="evidence" value="ECO:0007669"/>
    <property type="project" value="UniProtKB-UniRule"/>
</dbReference>
<dbReference type="PANTHER" id="PTHR10133:SF27">
    <property type="entry name" value="DNA POLYMERASE NU"/>
    <property type="match status" value="1"/>
</dbReference>
<dbReference type="InterPro" id="IPR020045">
    <property type="entry name" value="DNA_polI_H3TH"/>
</dbReference>
<dbReference type="Gene3D" id="3.30.420.10">
    <property type="entry name" value="Ribonuclease H-like superfamily/Ribonuclease H"/>
    <property type="match status" value="1"/>
</dbReference>
<dbReference type="InterPro" id="IPR002421">
    <property type="entry name" value="5-3_exonuclease"/>
</dbReference>
<evidence type="ECO:0000256" key="16">
    <source>
        <dbReference type="RuleBase" id="RU004460"/>
    </source>
</evidence>
<evidence type="ECO:0000256" key="1">
    <source>
        <dbReference type="ARBA" id="ARBA00007705"/>
    </source>
</evidence>
<gene>
    <name evidence="16" type="primary">polA</name>
    <name evidence="21" type="ORF">SAMN02746009_00215</name>
</gene>
<dbReference type="Gene3D" id="3.40.50.1010">
    <property type="entry name" value="5'-nuclease"/>
    <property type="match status" value="1"/>
</dbReference>
<dbReference type="CDD" id="cd08637">
    <property type="entry name" value="DNA_pol_A_pol_I_C"/>
    <property type="match status" value="1"/>
</dbReference>
<dbReference type="GO" id="GO:0003887">
    <property type="term" value="F:DNA-directed DNA polymerase activity"/>
    <property type="evidence" value="ECO:0007669"/>
    <property type="project" value="UniProtKB-UniRule"/>
</dbReference>
<feature type="domain" description="DNA-directed DNA polymerase family A palm" evidence="20">
    <location>
        <begin position="717"/>
        <end position="924"/>
    </location>
</feature>
<evidence type="ECO:0000256" key="6">
    <source>
        <dbReference type="ARBA" id="ARBA00022705"/>
    </source>
</evidence>
<name>A0A1M6PEU9_9BACT</name>
<dbReference type="AlphaFoldDB" id="A0A1M6PEU9"/>
<dbReference type="Proteomes" id="UP000183947">
    <property type="component" value="Unassembled WGS sequence"/>
</dbReference>
<dbReference type="CDD" id="cd09859">
    <property type="entry name" value="PIN_53EXO"/>
    <property type="match status" value="1"/>
</dbReference>
<keyword evidence="6 16" id="KW-0235">DNA replication</keyword>
<evidence type="ECO:0000256" key="3">
    <source>
        <dbReference type="ARBA" id="ARBA00020311"/>
    </source>
</evidence>
<dbReference type="STRING" id="1121959.SAMN02746009_00215"/>
<keyword evidence="12 16" id="KW-0238">DNA-binding</keyword>
<dbReference type="OrthoDB" id="9806424at2"/>
<dbReference type="GO" id="GO:0006261">
    <property type="term" value="P:DNA-templated DNA replication"/>
    <property type="evidence" value="ECO:0007669"/>
    <property type="project" value="UniProtKB-UniRule"/>
</dbReference>
<dbReference type="InterPro" id="IPR008918">
    <property type="entry name" value="HhH2"/>
</dbReference>
<evidence type="ECO:0000256" key="11">
    <source>
        <dbReference type="ARBA" id="ARBA00022932"/>
    </source>
</evidence>